<reference evidence="1 2" key="2">
    <citation type="submission" date="2018-11" db="EMBL/GenBank/DDBJ databases">
        <authorList>
            <consortium name="Pathogen Informatics"/>
        </authorList>
    </citation>
    <scope>NUCLEOTIDE SEQUENCE [LARGE SCALE GENOMIC DNA]</scope>
</reference>
<dbReference type="OrthoDB" id="5799818at2759"/>
<dbReference type="Proteomes" id="UP000271098">
    <property type="component" value="Unassembled WGS sequence"/>
</dbReference>
<reference evidence="3" key="1">
    <citation type="submission" date="2016-06" db="UniProtKB">
        <authorList>
            <consortium name="WormBaseParasite"/>
        </authorList>
    </citation>
    <scope>IDENTIFICATION</scope>
</reference>
<evidence type="ECO:0000313" key="1">
    <source>
        <dbReference type="EMBL" id="VDN17331.1"/>
    </source>
</evidence>
<dbReference type="AlphaFoldDB" id="A0A183DNR2"/>
<keyword evidence="2" id="KW-1185">Reference proteome</keyword>
<evidence type="ECO:0000313" key="3">
    <source>
        <dbReference type="WBParaSite" id="GPUH_0001036601-mRNA-1"/>
    </source>
</evidence>
<organism evidence="3">
    <name type="scientific">Gongylonema pulchrum</name>
    <dbReference type="NCBI Taxonomy" id="637853"/>
    <lineage>
        <taxon>Eukaryota</taxon>
        <taxon>Metazoa</taxon>
        <taxon>Ecdysozoa</taxon>
        <taxon>Nematoda</taxon>
        <taxon>Chromadorea</taxon>
        <taxon>Rhabditida</taxon>
        <taxon>Spirurina</taxon>
        <taxon>Spiruromorpha</taxon>
        <taxon>Spiruroidea</taxon>
        <taxon>Gongylonematidae</taxon>
        <taxon>Gongylonema</taxon>
    </lineage>
</organism>
<dbReference type="WBParaSite" id="GPUH_0001036601-mRNA-1">
    <property type="protein sequence ID" value="GPUH_0001036601-mRNA-1"/>
    <property type="gene ID" value="GPUH_0001036601"/>
</dbReference>
<protein>
    <submittedName>
        <fullName evidence="3">F-box domain-containing protein</fullName>
    </submittedName>
</protein>
<accession>A0A183DNR2</accession>
<name>A0A183DNR2_9BILA</name>
<evidence type="ECO:0000313" key="2">
    <source>
        <dbReference type="Proteomes" id="UP000271098"/>
    </source>
</evidence>
<proteinExistence type="predicted"/>
<sequence>MKCNLRCEPSVCYRARLVCNRWRTAIDEMDEESRKAILSEGHARLFICDRRRFVIIYFPRDNEDVAYVAILEKFCSLPSCSYTVAELTTPRKSVFLADCFAHTAFNSWAYRFDVSQWIRNFDIVEVLLDAVFGRHLMCTLRLTLKQVKPRLGRTERARATMRFCTRLEVLRSLIA</sequence>
<dbReference type="EMBL" id="UYRT01077937">
    <property type="protein sequence ID" value="VDN17331.1"/>
    <property type="molecule type" value="Genomic_DNA"/>
</dbReference>
<gene>
    <name evidence="1" type="ORF">GPUH_LOCUS10353</name>
</gene>